<keyword evidence="3" id="KW-0808">Transferase</keyword>
<dbReference type="SUPFAM" id="SSF53335">
    <property type="entry name" value="S-adenosyl-L-methionine-dependent methyltransferases"/>
    <property type="match status" value="1"/>
</dbReference>
<evidence type="ECO:0000256" key="1">
    <source>
        <dbReference type="SAM" id="MobiDB-lite"/>
    </source>
</evidence>
<protein>
    <submittedName>
        <fullName evidence="3">Fatty-acid O-methyltransferase</fullName>
    </submittedName>
</protein>
<evidence type="ECO:0000259" key="2">
    <source>
        <dbReference type="Pfam" id="PF13649"/>
    </source>
</evidence>
<dbReference type="AlphaFoldDB" id="A0A8H6RGZ1"/>
<feature type="region of interest" description="Disordered" evidence="1">
    <location>
        <begin position="282"/>
        <end position="319"/>
    </location>
</feature>
<gene>
    <name evidence="3" type="ORF">HII31_07157</name>
</gene>
<reference evidence="3" key="1">
    <citation type="submission" date="2020-04" db="EMBL/GenBank/DDBJ databases">
        <title>Draft genome resource of the tomato pathogen Pseudocercospora fuligena.</title>
        <authorList>
            <person name="Zaccaron A."/>
        </authorList>
    </citation>
    <scope>NUCLEOTIDE SEQUENCE</scope>
    <source>
        <strain evidence="3">PF001</strain>
    </source>
</reference>
<dbReference type="GO" id="GO:0032259">
    <property type="term" value="P:methylation"/>
    <property type="evidence" value="ECO:0007669"/>
    <property type="project" value="UniProtKB-KW"/>
</dbReference>
<organism evidence="3 4">
    <name type="scientific">Pseudocercospora fuligena</name>
    <dbReference type="NCBI Taxonomy" id="685502"/>
    <lineage>
        <taxon>Eukaryota</taxon>
        <taxon>Fungi</taxon>
        <taxon>Dikarya</taxon>
        <taxon>Ascomycota</taxon>
        <taxon>Pezizomycotina</taxon>
        <taxon>Dothideomycetes</taxon>
        <taxon>Dothideomycetidae</taxon>
        <taxon>Mycosphaerellales</taxon>
        <taxon>Mycosphaerellaceae</taxon>
        <taxon>Pseudocercospora</taxon>
    </lineage>
</organism>
<name>A0A8H6RGZ1_9PEZI</name>
<dbReference type="Pfam" id="PF13649">
    <property type="entry name" value="Methyltransf_25"/>
    <property type="match status" value="1"/>
</dbReference>
<comment type="caution">
    <text evidence="3">The sequence shown here is derived from an EMBL/GenBank/DDBJ whole genome shotgun (WGS) entry which is preliminary data.</text>
</comment>
<dbReference type="OrthoDB" id="2013972at2759"/>
<dbReference type="Proteomes" id="UP000660729">
    <property type="component" value="Unassembled WGS sequence"/>
</dbReference>
<dbReference type="PANTHER" id="PTHR43591">
    <property type="entry name" value="METHYLTRANSFERASE"/>
    <property type="match status" value="1"/>
</dbReference>
<dbReference type="PANTHER" id="PTHR43591:SF50">
    <property type="entry name" value="METHYLTRANSFERASE DOMAIN-CONTAINING PROTEIN-RELATED"/>
    <property type="match status" value="1"/>
</dbReference>
<dbReference type="InterPro" id="IPR029063">
    <property type="entry name" value="SAM-dependent_MTases_sf"/>
</dbReference>
<dbReference type="EMBL" id="JABCIY010000157">
    <property type="protein sequence ID" value="KAF7191655.1"/>
    <property type="molecule type" value="Genomic_DNA"/>
</dbReference>
<proteinExistence type="predicted"/>
<dbReference type="GO" id="GO:0008168">
    <property type="term" value="F:methyltransferase activity"/>
    <property type="evidence" value="ECO:0007669"/>
    <property type="project" value="UniProtKB-KW"/>
</dbReference>
<dbReference type="InterPro" id="IPR041698">
    <property type="entry name" value="Methyltransf_25"/>
</dbReference>
<feature type="domain" description="Methyltransferase" evidence="2">
    <location>
        <begin position="171"/>
        <end position="269"/>
    </location>
</feature>
<keyword evidence="3" id="KW-0489">Methyltransferase</keyword>
<sequence length="485" mass="54566">MSEGLIYAFYEGPKSTGQQAYTENRLAQIAAQRRERKYLLSDTNYIERKSSVESADKYRDRLLRHGSLELGDNMEILIARTQTSAASATSSIKSMSSDTLQRTISEQHEHNLLRNPFELRHGRRYLRDVPYPLPVDLAELQRQSLRTLLGVQVFGSVLCNPKLDVDPPKKVLEIGCGSGYWSAIAHDHFASRAHAVEFVGLDIAPLATNLKRQGVDWKFVQHDLRRIPLPFDDGEFDLIMLKDLSLLLPVGQQHDKTLTECIRICKPGGALECWDSDHVIRSLLPNPPPPPSRNPREQEPAEETATFAVQPGHPSAPAQNKYLQNANKWIAEALDRRKLHPTPCVRIAEMLTMEPDLEDVGFRRVAIPLGELRWEKDAPKAKRISNGHDSPMSVGSREKPSYTQILTPEQAALRQTALMTVLQMIESFEPMLKEASGKNSEEWSLWWAAMMAELMDPTKAALTGECLELGACWATKSLTSDEDEL</sequence>
<dbReference type="CDD" id="cd02440">
    <property type="entry name" value="AdoMet_MTases"/>
    <property type="match status" value="1"/>
</dbReference>
<accession>A0A8H6RGZ1</accession>
<evidence type="ECO:0000313" key="3">
    <source>
        <dbReference type="EMBL" id="KAF7191655.1"/>
    </source>
</evidence>
<evidence type="ECO:0000313" key="4">
    <source>
        <dbReference type="Proteomes" id="UP000660729"/>
    </source>
</evidence>
<dbReference type="Gene3D" id="3.40.50.150">
    <property type="entry name" value="Vaccinia Virus protein VP39"/>
    <property type="match status" value="1"/>
</dbReference>
<keyword evidence="4" id="KW-1185">Reference proteome</keyword>